<evidence type="ECO:0000313" key="2">
    <source>
        <dbReference type="EMBL" id="EKD00566.1"/>
    </source>
</evidence>
<feature type="region of interest" description="Disordered" evidence="1">
    <location>
        <begin position="1"/>
        <end position="70"/>
    </location>
</feature>
<proteinExistence type="predicted"/>
<reference evidence="2 3" key="1">
    <citation type="journal article" date="2012" name="Eukaryot. Cell">
        <title>Genome sequence of the Trichosporon asahii environmental strain CBS 8904.</title>
        <authorList>
            <person name="Yang R.Y."/>
            <person name="Li H.T."/>
            <person name="Zhu H."/>
            <person name="Zhou G.P."/>
            <person name="Wang M."/>
            <person name="Wang L."/>
        </authorList>
    </citation>
    <scope>NUCLEOTIDE SEQUENCE [LARGE SCALE GENOMIC DNA]</scope>
    <source>
        <strain evidence="2 3">CBS 8904</strain>
    </source>
</reference>
<feature type="region of interest" description="Disordered" evidence="1">
    <location>
        <begin position="105"/>
        <end position="205"/>
    </location>
</feature>
<feature type="compositionally biased region" description="Low complexity" evidence="1">
    <location>
        <begin position="105"/>
        <end position="117"/>
    </location>
</feature>
<gene>
    <name evidence="2" type="ORF">A1Q2_05231</name>
</gene>
<feature type="compositionally biased region" description="Pro residues" evidence="1">
    <location>
        <begin position="13"/>
        <end position="27"/>
    </location>
</feature>
<feature type="compositionally biased region" description="Basic and acidic residues" evidence="1">
    <location>
        <begin position="28"/>
        <end position="52"/>
    </location>
</feature>
<sequence length="205" mass="22122">MLTQSLTDHRVPLWPPPGRPTSQPRPPTAHDPELEREAKRDLERRSRDRELETLPYPANKEPRLSPARSMVAHPSAYTDLSTSPIALTSSSLSAARRYRTFSSARSTVSSSISGISGRDIRTPSRPRASLPLFSSELGLGAPSPETPRRVSAPLSHTTPESLGAGLPGGPGSPLVPIQFIRKASESPSVRNKEREQLSNLPGLGA</sequence>
<keyword evidence="3" id="KW-1185">Reference proteome</keyword>
<dbReference type="InParanoid" id="K1VIH4"/>
<organism evidence="2 3">
    <name type="scientific">Trichosporon asahii var. asahii (strain CBS 8904)</name>
    <name type="common">Yeast</name>
    <dbReference type="NCBI Taxonomy" id="1220162"/>
    <lineage>
        <taxon>Eukaryota</taxon>
        <taxon>Fungi</taxon>
        <taxon>Dikarya</taxon>
        <taxon>Basidiomycota</taxon>
        <taxon>Agaricomycotina</taxon>
        <taxon>Tremellomycetes</taxon>
        <taxon>Trichosporonales</taxon>
        <taxon>Trichosporonaceae</taxon>
        <taxon>Trichosporon</taxon>
    </lineage>
</organism>
<dbReference type="Proteomes" id="UP000006757">
    <property type="component" value="Unassembled WGS sequence"/>
</dbReference>
<dbReference type="AlphaFoldDB" id="K1VIH4"/>
<protein>
    <submittedName>
        <fullName evidence="2">Uncharacterized protein</fullName>
    </submittedName>
</protein>
<comment type="caution">
    <text evidence="2">The sequence shown here is derived from an EMBL/GenBank/DDBJ whole genome shotgun (WGS) entry which is preliminary data.</text>
</comment>
<name>K1VIH4_TRIAC</name>
<evidence type="ECO:0000313" key="3">
    <source>
        <dbReference type="Proteomes" id="UP000006757"/>
    </source>
</evidence>
<dbReference type="HOGENOM" id="CLU_1338368_0_0_1"/>
<accession>K1VIH4</accession>
<dbReference type="EMBL" id="AMBO01000340">
    <property type="protein sequence ID" value="EKD00566.1"/>
    <property type="molecule type" value="Genomic_DNA"/>
</dbReference>
<evidence type="ECO:0000256" key="1">
    <source>
        <dbReference type="SAM" id="MobiDB-lite"/>
    </source>
</evidence>